<evidence type="ECO:0000313" key="6">
    <source>
        <dbReference type="EMBL" id="QDO83165.1"/>
    </source>
</evidence>
<evidence type="ECO:0000259" key="4">
    <source>
        <dbReference type="Pfam" id="PF09699"/>
    </source>
</evidence>
<reference evidence="6 7" key="1">
    <citation type="submission" date="2019-07" db="EMBL/GenBank/DDBJ databases">
        <title>Shewanella sp. YLB-06 whole genomic sequence.</title>
        <authorList>
            <person name="Yu L."/>
        </authorList>
    </citation>
    <scope>NUCLEOTIDE SEQUENCE [LARGE SCALE GENOMIC DNA]</scope>
    <source>
        <strain evidence="6 7">YLB-06</strain>
    </source>
</reference>
<dbReference type="RefSeq" id="WP_144045546.1">
    <property type="nucleotide sequence ID" value="NZ_CP041614.1"/>
</dbReference>
<keyword evidence="7" id="KW-1185">Reference proteome</keyword>
<dbReference type="PROSITE" id="PS51257">
    <property type="entry name" value="PROKAR_LIPOPROTEIN"/>
    <property type="match status" value="1"/>
</dbReference>
<dbReference type="InterPro" id="IPR019734">
    <property type="entry name" value="TPR_rpt"/>
</dbReference>
<dbReference type="Pfam" id="PF13435">
    <property type="entry name" value="Cytochrome_C554"/>
    <property type="match status" value="2"/>
</dbReference>
<dbReference type="PANTHER" id="PTHR35038">
    <property type="entry name" value="DISSIMILATORY SULFITE REDUCTASE SIRA"/>
    <property type="match status" value="1"/>
</dbReference>
<feature type="domain" description="Doubled CXXCH motif" evidence="4">
    <location>
        <begin position="343"/>
        <end position="369"/>
    </location>
</feature>
<dbReference type="PANTHER" id="PTHR35038:SF8">
    <property type="entry name" value="C-TYPE POLYHEME CYTOCHROME OMCC"/>
    <property type="match status" value="1"/>
</dbReference>
<protein>
    <submittedName>
        <fullName evidence="6">Ammonia-forming cytochrome c nitrite reductase subunit c552</fullName>
    </submittedName>
</protein>
<gene>
    <name evidence="6" type="ORF">FM037_07920</name>
</gene>
<dbReference type="EMBL" id="CP041614">
    <property type="protein sequence ID" value="QDO83165.1"/>
    <property type="molecule type" value="Genomic_DNA"/>
</dbReference>
<sequence>MRIALLGLLLLSTFVCPFVMAEDGSPSLVGSASCQTCHREQYREWQTSHHFSAMSVATQISVLGDFDNSQFTYNGVTSRFYRRDGKFYVTTDNAEGKLQEFHIGYTFGVYPLQQYLIDFPNGAKQVLSIIWDTRSKEEGGQRWYHLYPEQLHGMDETKMQGAAIDHTDPLHWTGSMFNWNSRCASCHSTGLEVNYEPENNSFNTQWFEINVGCEACHGAGEQHLQWAANSQEKPKTGPNKGFPQSINNHAKWGHIPDAKSANSDTYQTFSSSGPVAQRQKETCAACHSRRTPLQASTPGHDYNDDHLLSLLESPLYYADGQMREEVFVWGSFLQSKMQAAGVTCSNCHNPHSLSLNIQGNALCTQCHNPSVFDQVEHHHHEGEGAKCVNCHMPTTTYMGVDGRQDHSFRLPRPALAERIGAPNACNQCHDDKSNSWAQQTIDNWNEARGKQPSVHDFAEAFFDADSGDINASTELLKIALDSGQTGIVRGSAILRHGQFHNSQSLQATQSLLLDSDPLVRLGAVRSMDALPIGLKARLLLNHLEQSSKSVRVEIARQLASLPLEQLPKAKAKVLLAMFDEFIESAKFNASAPESQVLLGLFYFERQDYVLAEQAYRQALKISPRLESARLNLADLYRLLGQEQQSLAMLKQTLTWLPDSAAANYAMGLWYVRDGNYAAALNGLLTASELDPTNGRYASTYALGLDKLNKRQDAKAYLSDWISKHGAQPQVQAVLDAWR</sequence>
<keyword evidence="2" id="KW-0802">TPR repeat</keyword>
<feature type="signal peptide" evidence="3">
    <location>
        <begin position="1"/>
        <end position="21"/>
    </location>
</feature>
<dbReference type="InterPro" id="IPR051829">
    <property type="entry name" value="Multiheme_Cytochr_ET"/>
</dbReference>
<keyword evidence="1 3" id="KW-0732">Signal</keyword>
<proteinExistence type="predicted"/>
<evidence type="ECO:0000256" key="1">
    <source>
        <dbReference type="ARBA" id="ARBA00022729"/>
    </source>
</evidence>
<dbReference type="SUPFAM" id="SSF48452">
    <property type="entry name" value="TPR-like"/>
    <property type="match status" value="1"/>
</dbReference>
<dbReference type="InterPro" id="IPR011990">
    <property type="entry name" value="TPR-like_helical_dom_sf"/>
</dbReference>
<feature type="domain" description="Cytochrome c-552/4" evidence="5">
    <location>
        <begin position="177"/>
        <end position="218"/>
    </location>
</feature>
<evidence type="ECO:0000256" key="2">
    <source>
        <dbReference type="PROSITE-ProRule" id="PRU00339"/>
    </source>
</evidence>
<dbReference type="Gene3D" id="1.10.1130.10">
    <property type="entry name" value="Flavocytochrome C3, Chain A"/>
    <property type="match status" value="2"/>
</dbReference>
<dbReference type="InterPro" id="IPR036280">
    <property type="entry name" value="Multihaem_cyt_sf"/>
</dbReference>
<evidence type="ECO:0000313" key="7">
    <source>
        <dbReference type="Proteomes" id="UP000315947"/>
    </source>
</evidence>
<evidence type="ECO:0000259" key="5">
    <source>
        <dbReference type="Pfam" id="PF13435"/>
    </source>
</evidence>
<dbReference type="InterPro" id="IPR010177">
    <property type="entry name" value="Paired_CXXCH_1"/>
</dbReference>
<name>A0ABX5WVP0_9GAMM</name>
<dbReference type="SMART" id="SM00028">
    <property type="entry name" value="TPR"/>
    <property type="match status" value="3"/>
</dbReference>
<feature type="domain" description="Cytochrome c-552/4" evidence="5">
    <location>
        <begin position="34"/>
        <end position="58"/>
    </location>
</feature>
<dbReference type="PROSITE" id="PS50005">
    <property type="entry name" value="TPR"/>
    <property type="match status" value="2"/>
</dbReference>
<dbReference type="Proteomes" id="UP000315947">
    <property type="component" value="Chromosome"/>
</dbReference>
<dbReference type="InterPro" id="IPR023155">
    <property type="entry name" value="Cyt_c-552/4"/>
</dbReference>
<dbReference type="Pfam" id="PF14559">
    <property type="entry name" value="TPR_19"/>
    <property type="match status" value="1"/>
</dbReference>
<accession>A0ABX5WVP0</accession>
<feature type="chain" id="PRO_5045304278" evidence="3">
    <location>
        <begin position="22"/>
        <end position="738"/>
    </location>
</feature>
<dbReference type="Gene3D" id="1.25.40.10">
    <property type="entry name" value="Tetratricopeptide repeat domain"/>
    <property type="match status" value="1"/>
</dbReference>
<feature type="repeat" description="TPR" evidence="2">
    <location>
        <begin position="592"/>
        <end position="625"/>
    </location>
</feature>
<feature type="repeat" description="TPR" evidence="2">
    <location>
        <begin position="660"/>
        <end position="693"/>
    </location>
</feature>
<dbReference type="Pfam" id="PF09699">
    <property type="entry name" value="Paired_CXXCH_1"/>
    <property type="match status" value="1"/>
</dbReference>
<dbReference type="Pfam" id="PF02335">
    <property type="entry name" value="Cytochrom_C552"/>
    <property type="match status" value="1"/>
</dbReference>
<organism evidence="6 7">
    <name type="scientific">Shewanella psychropiezotolerans</name>
    <dbReference type="NCBI Taxonomy" id="2593655"/>
    <lineage>
        <taxon>Bacteria</taxon>
        <taxon>Pseudomonadati</taxon>
        <taxon>Pseudomonadota</taxon>
        <taxon>Gammaproteobacteria</taxon>
        <taxon>Alteromonadales</taxon>
        <taxon>Shewanellaceae</taxon>
        <taxon>Shewanella</taxon>
    </lineage>
</organism>
<dbReference type="InterPro" id="IPR003321">
    <property type="entry name" value="Cyt_c552"/>
</dbReference>
<evidence type="ECO:0000256" key="3">
    <source>
        <dbReference type="SAM" id="SignalP"/>
    </source>
</evidence>
<dbReference type="SUPFAM" id="SSF48695">
    <property type="entry name" value="Multiheme cytochromes"/>
    <property type="match status" value="1"/>
</dbReference>